<comment type="caution">
    <text evidence="3">The sequence shown here is derived from an EMBL/GenBank/DDBJ whole genome shotgun (WGS) entry which is preliminary data.</text>
</comment>
<feature type="compositionally biased region" description="Low complexity" evidence="1">
    <location>
        <begin position="1"/>
        <end position="22"/>
    </location>
</feature>
<evidence type="ECO:0000256" key="1">
    <source>
        <dbReference type="SAM" id="MobiDB-lite"/>
    </source>
</evidence>
<dbReference type="NCBIfam" id="NF005894">
    <property type="entry name" value="PRK07857.1"/>
    <property type="match status" value="1"/>
</dbReference>
<reference evidence="4" key="1">
    <citation type="journal article" date="2019" name="Int. J. Syst. Evol. Microbiol.">
        <title>The Global Catalogue of Microorganisms (GCM) 10K type strain sequencing project: providing services to taxonomists for standard genome sequencing and annotation.</title>
        <authorList>
            <consortium name="The Broad Institute Genomics Platform"/>
            <consortium name="The Broad Institute Genome Sequencing Center for Infectious Disease"/>
            <person name="Wu L."/>
            <person name="Ma J."/>
        </authorList>
    </citation>
    <scope>NUCLEOTIDE SEQUENCE [LARGE SCALE GENOMIC DNA]</scope>
    <source>
        <strain evidence="4">JCM 17986</strain>
    </source>
</reference>
<sequence>MTAPQTPTPTADTAGPADTAGTKADDRTPDQVIADARARIDGLDRRIIDLIAERVAASQEVQRTRIAAGGRRVQLSREMEVIARYREALDKPGTEVAMALLELCRGRI</sequence>
<feature type="region of interest" description="Disordered" evidence="1">
    <location>
        <begin position="1"/>
        <end position="31"/>
    </location>
</feature>
<dbReference type="SMART" id="SM00830">
    <property type="entry name" value="CM_2"/>
    <property type="match status" value="1"/>
</dbReference>
<dbReference type="RefSeq" id="WP_345673663.1">
    <property type="nucleotide sequence ID" value="NZ_BAABHS010000002.1"/>
</dbReference>
<protein>
    <submittedName>
        <fullName evidence="3">Chorismate mutase</fullName>
    </submittedName>
</protein>
<evidence type="ECO:0000313" key="4">
    <source>
        <dbReference type="Proteomes" id="UP001500466"/>
    </source>
</evidence>
<dbReference type="SUPFAM" id="SSF48600">
    <property type="entry name" value="Chorismate mutase II"/>
    <property type="match status" value="1"/>
</dbReference>
<dbReference type="Gene3D" id="1.20.59.10">
    <property type="entry name" value="Chorismate mutase"/>
    <property type="match status" value="1"/>
</dbReference>
<accession>A0ABP9GRP6</accession>
<dbReference type="InterPro" id="IPR002701">
    <property type="entry name" value="CM_II_prokaryot"/>
</dbReference>
<evidence type="ECO:0000259" key="2">
    <source>
        <dbReference type="PROSITE" id="PS51168"/>
    </source>
</evidence>
<gene>
    <name evidence="3" type="ORF">GCM10023205_06250</name>
</gene>
<dbReference type="Pfam" id="PF01817">
    <property type="entry name" value="CM_2"/>
    <property type="match status" value="1"/>
</dbReference>
<dbReference type="InterPro" id="IPR036979">
    <property type="entry name" value="CM_dom_sf"/>
</dbReference>
<name>A0ABP9GRP6_9ACTN</name>
<evidence type="ECO:0000313" key="3">
    <source>
        <dbReference type="EMBL" id="GAA4948806.1"/>
    </source>
</evidence>
<dbReference type="EMBL" id="BAABHS010000002">
    <property type="protein sequence ID" value="GAA4948806.1"/>
    <property type="molecule type" value="Genomic_DNA"/>
</dbReference>
<dbReference type="InterPro" id="IPR036263">
    <property type="entry name" value="Chorismate_II_sf"/>
</dbReference>
<proteinExistence type="predicted"/>
<dbReference type="PROSITE" id="PS51168">
    <property type="entry name" value="CHORISMATE_MUT_2"/>
    <property type="match status" value="1"/>
</dbReference>
<organism evidence="3 4">
    <name type="scientific">Yinghuangia aomiensis</name>
    <dbReference type="NCBI Taxonomy" id="676205"/>
    <lineage>
        <taxon>Bacteria</taxon>
        <taxon>Bacillati</taxon>
        <taxon>Actinomycetota</taxon>
        <taxon>Actinomycetes</taxon>
        <taxon>Kitasatosporales</taxon>
        <taxon>Streptomycetaceae</taxon>
        <taxon>Yinghuangia</taxon>
    </lineage>
</organism>
<keyword evidence="4" id="KW-1185">Reference proteome</keyword>
<dbReference type="Proteomes" id="UP001500466">
    <property type="component" value="Unassembled WGS sequence"/>
</dbReference>
<feature type="domain" description="Chorismate mutase" evidence="2">
    <location>
        <begin position="27"/>
        <end position="108"/>
    </location>
</feature>